<gene>
    <name evidence="2" type="ORF">CWE21_10595</name>
</gene>
<dbReference type="Proteomes" id="UP000286678">
    <property type="component" value="Unassembled WGS sequence"/>
</dbReference>
<keyword evidence="3" id="KW-1185">Reference proteome</keyword>
<name>A0A432XD79_9GAMM</name>
<evidence type="ECO:0000259" key="1">
    <source>
        <dbReference type="Pfam" id="PF13460"/>
    </source>
</evidence>
<dbReference type="Pfam" id="PF13460">
    <property type="entry name" value="NAD_binding_10"/>
    <property type="match status" value="1"/>
</dbReference>
<reference evidence="3" key="1">
    <citation type="journal article" date="2018" name="Front. Microbiol.">
        <title>Genome-Based Analysis Reveals the Taxonomy and Diversity of the Family Idiomarinaceae.</title>
        <authorList>
            <person name="Liu Y."/>
            <person name="Lai Q."/>
            <person name="Shao Z."/>
        </authorList>
    </citation>
    <scope>NUCLEOTIDE SEQUENCE [LARGE SCALE GENOMIC DNA]</scope>
    <source>
        <strain evidence="3">SW15</strain>
    </source>
</reference>
<dbReference type="EMBL" id="PIPT01000008">
    <property type="protein sequence ID" value="RUO46596.1"/>
    <property type="molecule type" value="Genomic_DNA"/>
</dbReference>
<dbReference type="PANTHER" id="PTHR15020:SF50">
    <property type="entry name" value="UPF0659 PROTEIN YMR090W"/>
    <property type="match status" value="1"/>
</dbReference>
<dbReference type="InterPro" id="IPR036291">
    <property type="entry name" value="NAD(P)-bd_dom_sf"/>
</dbReference>
<dbReference type="PANTHER" id="PTHR15020">
    <property type="entry name" value="FLAVIN REDUCTASE-RELATED"/>
    <property type="match status" value="1"/>
</dbReference>
<evidence type="ECO:0000313" key="3">
    <source>
        <dbReference type="Proteomes" id="UP000286678"/>
    </source>
</evidence>
<feature type="domain" description="NAD(P)-binding" evidence="1">
    <location>
        <begin position="7"/>
        <end position="190"/>
    </location>
</feature>
<dbReference type="RefSeq" id="WP_126834417.1">
    <property type="nucleotide sequence ID" value="NZ_PIPT01000008.1"/>
</dbReference>
<accession>A0A432XD79</accession>
<proteinExistence type="predicted"/>
<dbReference type="SUPFAM" id="SSF51735">
    <property type="entry name" value="NAD(P)-binding Rossmann-fold domains"/>
    <property type="match status" value="1"/>
</dbReference>
<protein>
    <submittedName>
        <fullName evidence="2">NAD(P)-dependent oxidoreductase</fullName>
    </submittedName>
</protein>
<organism evidence="2 3">
    <name type="scientific">Pseudidiomarina aquimaris</name>
    <dbReference type="NCBI Taxonomy" id="641841"/>
    <lineage>
        <taxon>Bacteria</taxon>
        <taxon>Pseudomonadati</taxon>
        <taxon>Pseudomonadota</taxon>
        <taxon>Gammaproteobacteria</taxon>
        <taxon>Alteromonadales</taxon>
        <taxon>Idiomarinaceae</taxon>
        <taxon>Pseudidiomarina</taxon>
    </lineage>
</organism>
<comment type="caution">
    <text evidence="2">The sequence shown here is derived from an EMBL/GenBank/DDBJ whole genome shotgun (WGS) entry which is preliminary data.</text>
</comment>
<dbReference type="OrthoDB" id="9803892at2"/>
<sequence>MRVAVVGANGKIGQQLVELLHNDAEHEAVALVRKEAQQKQWQDKGVETRLTDLEGSVAQLADAFAGVDAIAFTAGSGGNSGDDKTLLVDLDGAVKTMEAAQAAGIKRFVMVSAWQANNRENWADELKPYYAAKHYADRELMRSGLEWTIVRPGALTDDKGSGRVDIGEHLPAGKIPREDVAHVLLGCLTTDGMVGKAFDVISAYE</sequence>
<dbReference type="AlphaFoldDB" id="A0A432XD79"/>
<dbReference type="InterPro" id="IPR016040">
    <property type="entry name" value="NAD(P)-bd_dom"/>
</dbReference>
<dbReference type="Gene3D" id="3.40.50.720">
    <property type="entry name" value="NAD(P)-binding Rossmann-like Domain"/>
    <property type="match status" value="1"/>
</dbReference>
<dbReference type="CDD" id="cd05243">
    <property type="entry name" value="SDR_a5"/>
    <property type="match status" value="1"/>
</dbReference>
<evidence type="ECO:0000313" key="2">
    <source>
        <dbReference type="EMBL" id="RUO46596.1"/>
    </source>
</evidence>